<gene>
    <name evidence="3" type="ORF">AXX12_12085</name>
</gene>
<dbReference type="Gene3D" id="3.40.190.10">
    <property type="entry name" value="Periplasmic binding protein-like II"/>
    <property type="match status" value="1"/>
</dbReference>
<dbReference type="RefSeq" id="WP_066244016.1">
    <property type="nucleotide sequence ID" value="NZ_LSGP01000023.1"/>
</dbReference>
<feature type="signal peptide" evidence="2">
    <location>
        <begin position="1"/>
        <end position="19"/>
    </location>
</feature>
<dbReference type="CDD" id="cd07012">
    <property type="entry name" value="PBP2_Bug_TTT"/>
    <property type="match status" value="1"/>
</dbReference>
<comment type="caution">
    <text evidence="3">The sequence shown here is derived from an EMBL/GenBank/DDBJ whole genome shotgun (WGS) entry which is preliminary data.</text>
</comment>
<evidence type="ECO:0000313" key="4">
    <source>
        <dbReference type="Proteomes" id="UP000076268"/>
    </source>
</evidence>
<dbReference type="Pfam" id="PF03401">
    <property type="entry name" value="TctC"/>
    <property type="match status" value="1"/>
</dbReference>
<dbReference type="OrthoDB" id="8880247at2"/>
<evidence type="ECO:0000256" key="2">
    <source>
        <dbReference type="SAM" id="SignalP"/>
    </source>
</evidence>
<dbReference type="InterPro" id="IPR042100">
    <property type="entry name" value="Bug_dom1"/>
</dbReference>
<dbReference type="PANTHER" id="PTHR42928">
    <property type="entry name" value="TRICARBOXYLATE-BINDING PROTEIN"/>
    <property type="match status" value="1"/>
</dbReference>
<dbReference type="EMBL" id="LSGP01000023">
    <property type="protein sequence ID" value="KYZ75454.1"/>
    <property type="molecule type" value="Genomic_DNA"/>
</dbReference>
<comment type="similarity">
    <text evidence="1">Belongs to the UPF0065 (bug) family.</text>
</comment>
<evidence type="ECO:0000256" key="1">
    <source>
        <dbReference type="ARBA" id="ARBA00006987"/>
    </source>
</evidence>
<accession>A0A154BNA6</accession>
<keyword evidence="2" id="KW-0732">Signal</keyword>
<dbReference type="PROSITE" id="PS51257">
    <property type="entry name" value="PROKAR_LIPOPROTEIN"/>
    <property type="match status" value="1"/>
</dbReference>
<dbReference type="PANTHER" id="PTHR42928:SF5">
    <property type="entry name" value="BLR1237 PROTEIN"/>
    <property type="match status" value="1"/>
</dbReference>
<evidence type="ECO:0008006" key="5">
    <source>
        <dbReference type="Google" id="ProtNLM"/>
    </source>
</evidence>
<dbReference type="Gene3D" id="3.40.190.150">
    <property type="entry name" value="Bordetella uptake gene, domain 1"/>
    <property type="match status" value="1"/>
</dbReference>
<dbReference type="SUPFAM" id="SSF53850">
    <property type="entry name" value="Periplasmic binding protein-like II"/>
    <property type="match status" value="1"/>
</dbReference>
<keyword evidence="4" id="KW-1185">Reference proteome</keyword>
<feature type="chain" id="PRO_5038706490" description="Tricarboxylate transport protein TctC" evidence="2">
    <location>
        <begin position="20"/>
        <end position="343"/>
    </location>
</feature>
<dbReference type="InterPro" id="IPR005064">
    <property type="entry name" value="BUG"/>
</dbReference>
<organism evidence="3 4">
    <name type="scientific">Anaerosporomusa subterranea</name>
    <dbReference type="NCBI Taxonomy" id="1794912"/>
    <lineage>
        <taxon>Bacteria</taxon>
        <taxon>Bacillati</taxon>
        <taxon>Bacillota</taxon>
        <taxon>Negativicutes</taxon>
        <taxon>Acetonemataceae</taxon>
        <taxon>Anaerosporomusa</taxon>
    </lineage>
</organism>
<dbReference type="AlphaFoldDB" id="A0A154BNA6"/>
<protein>
    <recommendedName>
        <fullName evidence="5">Tricarboxylate transport protein TctC</fullName>
    </recommendedName>
</protein>
<dbReference type="Proteomes" id="UP000076268">
    <property type="component" value="Unassembled WGS sequence"/>
</dbReference>
<sequence>MKKTVVLSLVLLTIAALLATGCGGGSTQKTEQFPTKNLNGIISWGVGGVMDNVSRSVTPHVEKALGKTIVLSNKPGATGAIATQNVFDQKADGYTVLYHAENPQLYKVLALSKLDYADFEPIIIFGKGLSVIIVHKDSPLKTYDDLIAAAKQNPGKFNFGSSGVGGLPYNTSALIKDQEKINFNFVAYDGEGPLVTALLGKQIEATAIGVGSAAQYIKSGDIRALALVSNTPVDILGDVPVLGRIKPAYQEKLKSFGAFFGAYVKKGTPDAVIAKLTEAYVAGYKDPKFQEYMAKNGITPMGITGNEAKQFLSEWQSSATWLIHAAGGAKESPDKFGIPKPTK</sequence>
<evidence type="ECO:0000313" key="3">
    <source>
        <dbReference type="EMBL" id="KYZ75454.1"/>
    </source>
</evidence>
<name>A0A154BNA6_ANASB</name>
<reference evidence="3 4" key="1">
    <citation type="submission" date="2016-02" db="EMBL/GenBank/DDBJ databases">
        <title>Anaerosporomusa subterraneum gen. nov., sp. nov., a spore-forming obligate anaerobe isolated from saprolite.</title>
        <authorList>
            <person name="Choi J.K."/>
            <person name="Shah M."/>
            <person name="Yee N."/>
        </authorList>
    </citation>
    <scope>NUCLEOTIDE SEQUENCE [LARGE SCALE GENOMIC DNA]</scope>
    <source>
        <strain evidence="3 4">RU4</strain>
    </source>
</reference>
<dbReference type="PIRSF" id="PIRSF017082">
    <property type="entry name" value="YflP"/>
    <property type="match status" value="1"/>
</dbReference>
<proteinExistence type="inferred from homology"/>
<dbReference type="STRING" id="1794912.AXX12_12085"/>